<dbReference type="AlphaFoldDB" id="A0A380CPU8"/>
<dbReference type="EC" id="4.2.1.136" evidence="19"/>
<comment type="catalytic activity">
    <reaction evidence="2 18 19">
        <text>(6R)-NADPHX = (6S)-NADPHX</text>
        <dbReference type="Rhea" id="RHEA:32227"/>
        <dbReference type="ChEBI" id="CHEBI:64076"/>
        <dbReference type="ChEBI" id="CHEBI:64077"/>
        <dbReference type="EC" id="5.1.99.6"/>
    </reaction>
</comment>
<feature type="binding site" evidence="18">
    <location>
        <begin position="66"/>
        <end position="70"/>
    </location>
    <ligand>
        <name>(6S)-NADPHX</name>
        <dbReference type="ChEBI" id="CHEBI:64076"/>
    </ligand>
</feature>
<feature type="binding site" evidence="18">
    <location>
        <position position="130"/>
    </location>
    <ligand>
        <name>K(+)</name>
        <dbReference type="ChEBI" id="CHEBI:29103"/>
    </ligand>
</feature>
<feature type="domain" description="YjeF N-terminal" evidence="21">
    <location>
        <begin position="16"/>
        <end position="221"/>
    </location>
</feature>
<evidence type="ECO:0000259" key="21">
    <source>
        <dbReference type="PROSITE" id="PS51385"/>
    </source>
</evidence>
<comment type="catalytic activity">
    <reaction evidence="16 17 19">
        <text>(6S)-NADPHX + ADP = AMP + phosphate + NADPH + H(+)</text>
        <dbReference type="Rhea" id="RHEA:32235"/>
        <dbReference type="ChEBI" id="CHEBI:15378"/>
        <dbReference type="ChEBI" id="CHEBI:43474"/>
        <dbReference type="ChEBI" id="CHEBI:57783"/>
        <dbReference type="ChEBI" id="CHEBI:64076"/>
        <dbReference type="ChEBI" id="CHEBI:456215"/>
        <dbReference type="ChEBI" id="CHEBI:456216"/>
        <dbReference type="EC" id="4.2.1.136"/>
    </reaction>
</comment>
<evidence type="ECO:0000256" key="9">
    <source>
        <dbReference type="ARBA" id="ARBA00022958"/>
    </source>
</evidence>
<feature type="binding site" evidence="18">
    <location>
        <position position="67"/>
    </location>
    <ligand>
        <name>K(+)</name>
        <dbReference type="ChEBI" id="CHEBI:29103"/>
    </ligand>
</feature>
<dbReference type="EC" id="5.1.99.6" evidence="19"/>
<evidence type="ECO:0000256" key="16">
    <source>
        <dbReference type="ARBA" id="ARBA00049209"/>
    </source>
</evidence>
<evidence type="ECO:0000256" key="5">
    <source>
        <dbReference type="ARBA" id="ARBA00022723"/>
    </source>
</evidence>
<evidence type="ECO:0000256" key="6">
    <source>
        <dbReference type="ARBA" id="ARBA00022741"/>
    </source>
</evidence>
<dbReference type="PANTHER" id="PTHR12592">
    <property type="entry name" value="ATP-DEPENDENT (S)-NAD(P)H-HYDRATE DEHYDRATASE FAMILY MEMBER"/>
    <property type="match status" value="1"/>
</dbReference>
<comment type="catalytic activity">
    <reaction evidence="15 17 19">
        <text>(6S)-NADHX + ADP = AMP + phosphate + NADH + H(+)</text>
        <dbReference type="Rhea" id="RHEA:32223"/>
        <dbReference type="ChEBI" id="CHEBI:15378"/>
        <dbReference type="ChEBI" id="CHEBI:43474"/>
        <dbReference type="ChEBI" id="CHEBI:57945"/>
        <dbReference type="ChEBI" id="CHEBI:64074"/>
        <dbReference type="ChEBI" id="CHEBI:456215"/>
        <dbReference type="ChEBI" id="CHEBI:456216"/>
        <dbReference type="EC" id="4.2.1.136"/>
    </reaction>
</comment>
<evidence type="ECO:0000256" key="14">
    <source>
        <dbReference type="ARBA" id="ARBA00025153"/>
    </source>
</evidence>
<dbReference type="InterPro" id="IPR004443">
    <property type="entry name" value="YjeF_N_dom"/>
</dbReference>
<protein>
    <recommendedName>
        <fullName evidence="19">Bifunctional NAD(P)H-hydrate repair enzyme</fullName>
    </recommendedName>
    <alternativeName>
        <fullName evidence="19">Nicotinamide nucleotide repair protein</fullName>
    </alternativeName>
    <domain>
        <recommendedName>
            <fullName evidence="19">ADP-dependent (S)-NAD(P)H-hydrate dehydratase</fullName>
            <ecNumber evidence="19">4.2.1.136</ecNumber>
        </recommendedName>
        <alternativeName>
            <fullName evidence="19">ADP-dependent NAD(P)HX dehydratase</fullName>
        </alternativeName>
    </domain>
    <domain>
        <recommendedName>
            <fullName evidence="19">NAD(P)H-hydrate epimerase</fullName>
            <ecNumber evidence="19">5.1.99.6</ecNumber>
        </recommendedName>
    </domain>
</protein>
<dbReference type="InterPro" id="IPR036652">
    <property type="entry name" value="YjeF_N_dom_sf"/>
</dbReference>
<keyword evidence="9 18" id="KW-0630">Potassium</keyword>
<feature type="binding site" evidence="17">
    <location>
        <begin position="417"/>
        <end position="421"/>
    </location>
    <ligand>
        <name>AMP</name>
        <dbReference type="ChEBI" id="CHEBI:456215"/>
    </ligand>
</feature>
<evidence type="ECO:0000256" key="15">
    <source>
        <dbReference type="ARBA" id="ARBA00048238"/>
    </source>
</evidence>
<name>A0A380CPU8_SPHSI</name>
<evidence type="ECO:0000313" key="22">
    <source>
        <dbReference type="EMBL" id="SUJ24544.1"/>
    </source>
</evidence>
<comment type="catalytic activity">
    <reaction evidence="1 18 19">
        <text>(6R)-NADHX = (6S)-NADHX</text>
        <dbReference type="Rhea" id="RHEA:32215"/>
        <dbReference type="ChEBI" id="CHEBI:64074"/>
        <dbReference type="ChEBI" id="CHEBI:64075"/>
        <dbReference type="EC" id="5.1.99.6"/>
    </reaction>
</comment>
<evidence type="ECO:0000256" key="18">
    <source>
        <dbReference type="HAMAP-Rule" id="MF_01966"/>
    </source>
</evidence>
<evidence type="ECO:0000256" key="13">
    <source>
        <dbReference type="ARBA" id="ARBA00023268"/>
    </source>
</evidence>
<feature type="binding site" evidence="17">
    <location>
        <position position="447"/>
    </location>
    <ligand>
        <name>(6S)-NADPHX</name>
        <dbReference type="ChEBI" id="CHEBI:64076"/>
    </ligand>
</feature>
<evidence type="ECO:0000259" key="20">
    <source>
        <dbReference type="PROSITE" id="PS51383"/>
    </source>
</evidence>
<comment type="similarity">
    <text evidence="18">Belongs to the NnrE/AIBP family.</text>
</comment>
<comment type="similarity">
    <text evidence="4 19">In the C-terminal section; belongs to the NnrD/CARKD family.</text>
</comment>
<dbReference type="SUPFAM" id="SSF53613">
    <property type="entry name" value="Ribokinase-like"/>
    <property type="match status" value="1"/>
</dbReference>
<dbReference type="InterPro" id="IPR000631">
    <property type="entry name" value="CARKD"/>
</dbReference>
<keyword evidence="8 17" id="KW-0521">NADP</keyword>
<comment type="subunit">
    <text evidence="17">Homotetramer.</text>
</comment>
<evidence type="ECO:0000256" key="10">
    <source>
        <dbReference type="ARBA" id="ARBA00023027"/>
    </source>
</evidence>
<dbReference type="GO" id="GO:0052855">
    <property type="term" value="F:ADP-dependent NAD(P)H-hydrate dehydratase activity"/>
    <property type="evidence" value="ECO:0007669"/>
    <property type="project" value="UniProtKB-UniRule"/>
</dbReference>
<proteinExistence type="inferred from homology"/>
<comment type="function">
    <text evidence="18">Catalyzes the epimerization of the S- and R-forms of NAD(P)HX, a damaged form of NAD(P)H that is a result of enzymatic or heat-dependent hydration. This is a prerequisite for the S-specific NAD(P)H-hydrate dehydratase to allow the repair of both epimers of NAD(P)HX.</text>
</comment>
<dbReference type="EMBL" id="UGYW01000002">
    <property type="protein sequence ID" value="SUJ24544.1"/>
    <property type="molecule type" value="Genomic_DNA"/>
</dbReference>
<evidence type="ECO:0000256" key="17">
    <source>
        <dbReference type="HAMAP-Rule" id="MF_01965"/>
    </source>
</evidence>
<evidence type="ECO:0000256" key="12">
    <source>
        <dbReference type="ARBA" id="ARBA00023239"/>
    </source>
</evidence>
<dbReference type="Gene3D" id="3.40.1190.20">
    <property type="match status" value="1"/>
</dbReference>
<dbReference type="Gene3D" id="3.40.50.10260">
    <property type="entry name" value="YjeF N-terminal domain"/>
    <property type="match status" value="1"/>
</dbReference>
<dbReference type="GO" id="GO:0052856">
    <property type="term" value="F:NAD(P)HX epimerase activity"/>
    <property type="evidence" value="ECO:0007669"/>
    <property type="project" value="UniProtKB-UniRule"/>
</dbReference>
<feature type="binding site" evidence="18">
    <location>
        <position position="163"/>
    </location>
    <ligand>
        <name>(6S)-NADPHX</name>
        <dbReference type="ChEBI" id="CHEBI:64076"/>
    </ligand>
</feature>
<comment type="cofactor">
    <cofactor evidence="17">
        <name>Mg(2+)</name>
        <dbReference type="ChEBI" id="CHEBI:18420"/>
    </cofactor>
</comment>
<feature type="binding site" evidence="17">
    <location>
        <position position="382"/>
    </location>
    <ligand>
        <name>(6S)-NADPHX</name>
        <dbReference type="ChEBI" id="CHEBI:64076"/>
    </ligand>
</feature>
<organism evidence="22 23">
    <name type="scientific">Sphingobacterium spiritivorum</name>
    <name type="common">Flavobacterium spiritivorum</name>
    <dbReference type="NCBI Taxonomy" id="258"/>
    <lineage>
        <taxon>Bacteria</taxon>
        <taxon>Pseudomonadati</taxon>
        <taxon>Bacteroidota</taxon>
        <taxon>Sphingobacteriia</taxon>
        <taxon>Sphingobacteriales</taxon>
        <taxon>Sphingobacteriaceae</taxon>
        <taxon>Sphingobacterium</taxon>
    </lineage>
</organism>
<evidence type="ECO:0000256" key="7">
    <source>
        <dbReference type="ARBA" id="ARBA00022840"/>
    </source>
</evidence>
<dbReference type="CDD" id="cd01171">
    <property type="entry name" value="YXKO-related"/>
    <property type="match status" value="1"/>
</dbReference>
<keyword evidence="10 17" id="KW-0520">NAD</keyword>
<evidence type="ECO:0000256" key="1">
    <source>
        <dbReference type="ARBA" id="ARBA00000013"/>
    </source>
</evidence>
<dbReference type="NCBIfam" id="TIGR00196">
    <property type="entry name" value="yjeF_cterm"/>
    <property type="match status" value="1"/>
</dbReference>
<dbReference type="Proteomes" id="UP000254893">
    <property type="component" value="Unassembled WGS sequence"/>
</dbReference>
<dbReference type="InterPro" id="IPR029056">
    <property type="entry name" value="Ribokinase-like"/>
</dbReference>
<dbReference type="Pfam" id="PF03853">
    <property type="entry name" value="YjeF_N"/>
    <property type="match status" value="1"/>
</dbReference>
<feature type="domain" description="YjeF C-terminal" evidence="20">
    <location>
        <begin position="231"/>
        <end position="506"/>
    </location>
</feature>
<dbReference type="GO" id="GO:0046496">
    <property type="term" value="P:nicotinamide nucleotide metabolic process"/>
    <property type="evidence" value="ECO:0007669"/>
    <property type="project" value="UniProtKB-UniRule"/>
</dbReference>
<dbReference type="PANTHER" id="PTHR12592:SF0">
    <property type="entry name" value="ATP-DEPENDENT (S)-NAD(P)H-HYDRATE DEHYDRATASE"/>
    <property type="match status" value="1"/>
</dbReference>
<keyword evidence="6 17" id="KW-0547">Nucleotide-binding</keyword>
<gene>
    <name evidence="22" type="primary">nnr</name>
    <name evidence="17" type="synonym">nnrD</name>
    <name evidence="18" type="synonym">nnrE</name>
    <name evidence="22" type="ORF">NCTC11388_03590</name>
</gene>
<dbReference type="PROSITE" id="PS01050">
    <property type="entry name" value="YJEF_C_2"/>
    <property type="match status" value="1"/>
</dbReference>
<evidence type="ECO:0000256" key="4">
    <source>
        <dbReference type="ARBA" id="ARBA00009524"/>
    </source>
</evidence>
<evidence type="ECO:0000256" key="8">
    <source>
        <dbReference type="ARBA" id="ARBA00022857"/>
    </source>
</evidence>
<dbReference type="InterPro" id="IPR017953">
    <property type="entry name" value="Carbohydrate_kinase_pred_CS"/>
</dbReference>
<feature type="binding site" evidence="18">
    <location>
        <position position="145"/>
    </location>
    <ligand>
        <name>(6S)-NADPHX</name>
        <dbReference type="ChEBI" id="CHEBI:64076"/>
    </ligand>
</feature>
<feature type="binding site" evidence="18">
    <location>
        <position position="166"/>
    </location>
    <ligand>
        <name>K(+)</name>
        <dbReference type="ChEBI" id="CHEBI:29103"/>
    </ligand>
</feature>
<comment type="cofactor">
    <cofactor evidence="18 19">
        <name>K(+)</name>
        <dbReference type="ChEBI" id="CHEBI:29103"/>
    </cofactor>
    <text evidence="18 19">Binds 1 potassium ion per subunit.</text>
</comment>
<evidence type="ECO:0000256" key="19">
    <source>
        <dbReference type="PIRNR" id="PIRNR017184"/>
    </source>
</evidence>
<feature type="binding site" evidence="18">
    <location>
        <begin position="134"/>
        <end position="140"/>
    </location>
    <ligand>
        <name>(6S)-NADPHX</name>
        <dbReference type="ChEBI" id="CHEBI:64076"/>
    </ligand>
</feature>
<dbReference type="NCBIfam" id="TIGR00197">
    <property type="entry name" value="yjeF_nterm"/>
    <property type="match status" value="1"/>
</dbReference>
<dbReference type="PIRSF" id="PIRSF017184">
    <property type="entry name" value="Nnr"/>
    <property type="match status" value="1"/>
</dbReference>
<comment type="function">
    <text evidence="14 19">Bifunctional enzyme that catalyzes the epimerization of the S- and R-forms of NAD(P)HX and the dehydration of the S-form of NAD(P)HX at the expense of ADP, which is converted to AMP. This allows the repair of both epimers of NAD(P)HX, a damaged form of NAD(P)H that is a result of enzymatic or heat-dependent hydration.</text>
</comment>
<dbReference type="GO" id="GO:0110051">
    <property type="term" value="P:metabolite repair"/>
    <property type="evidence" value="ECO:0007669"/>
    <property type="project" value="TreeGrafter"/>
</dbReference>
<comment type="function">
    <text evidence="17">Catalyzes the dehydration of the S-form of NAD(P)HX at the expense of ADP, which is converted to AMP. Together with NAD(P)HX epimerase, which catalyzes the epimerization of the S- and R-forms, the enzyme allows the repair of both epimers of NAD(P)HX, a damaged form of NAD(P)H that is a result of enzymatic or heat-dependent hydration.</text>
</comment>
<dbReference type="PROSITE" id="PS51385">
    <property type="entry name" value="YJEF_N"/>
    <property type="match status" value="1"/>
</dbReference>
<dbReference type="GO" id="GO:0046872">
    <property type="term" value="F:metal ion binding"/>
    <property type="evidence" value="ECO:0007669"/>
    <property type="project" value="UniProtKB-UniRule"/>
</dbReference>
<keyword evidence="5 18" id="KW-0479">Metal-binding</keyword>
<keyword evidence="13" id="KW-0511">Multifunctional enzyme</keyword>
<evidence type="ECO:0000256" key="2">
    <source>
        <dbReference type="ARBA" id="ARBA00000909"/>
    </source>
</evidence>
<comment type="similarity">
    <text evidence="3 19">In the N-terminal section; belongs to the NnrE/AIBP family.</text>
</comment>
<sequence length="512" mass="55587">MYSKVVKMKILNAIQLKEVDQLTIAAQHISSLELMERASFALTLAIERDLKDVSGYSFAVLCGSGNNGGDGLAVARMLQEKGAAVQIYLLNASRYSDDNLQNQRKVHPDFIKSFDAGQPPEINKDAIILDCLFGAGLSRPLDESYRALIESINNHPNYILSADLPSGLQADVINAADAIVVKATKIYTFHSPKLAMLLPQHQEWVDKYEVIDIRLDPAAIRQQHVNHYYVTEQWASSKLKARNRFAHKGTFGHALLIGGSYGKIGAVRLSATAAARSGCGLVTVYIPGCGYTPFQASVPEIMVLTDSNNNYIANYPAIKPYTAIGVGIGMGQEGPTGTAFVKLMRSLASDTRLVLDADALNLLATRQDLMANLPPNTILTPHPKELKRLIGEWTDDMEKIEKVQNFTSQYQVIIIVKGANTMTVLPNGELYFNSTGNAGMATGGSGDVLTGILTSLLAQGYAAEDAAILAVYLHGAAGDAARKKWGEESLIASDLITWLSKAFQHLKSSRIF</sequence>
<dbReference type="SUPFAM" id="SSF64153">
    <property type="entry name" value="YjeF N-terminal domain-like"/>
    <property type="match status" value="1"/>
</dbReference>
<keyword evidence="7 17" id="KW-0067">ATP-binding</keyword>
<dbReference type="HAMAP" id="MF_01966">
    <property type="entry name" value="NADHX_epimerase"/>
    <property type="match status" value="1"/>
</dbReference>
<feature type="binding site" evidence="17">
    <location>
        <position position="329"/>
    </location>
    <ligand>
        <name>(6S)-NADPHX</name>
        <dbReference type="ChEBI" id="CHEBI:64076"/>
    </ligand>
</feature>
<evidence type="ECO:0000256" key="11">
    <source>
        <dbReference type="ARBA" id="ARBA00023235"/>
    </source>
</evidence>
<dbReference type="HAMAP" id="MF_01965">
    <property type="entry name" value="NADHX_dehydratase"/>
    <property type="match status" value="1"/>
</dbReference>
<dbReference type="InterPro" id="IPR030677">
    <property type="entry name" value="Nnr"/>
</dbReference>
<keyword evidence="11 18" id="KW-0413">Isomerase</keyword>
<comment type="similarity">
    <text evidence="17">Belongs to the NnrD/CARKD family.</text>
</comment>
<accession>A0A380CPU8</accession>
<reference evidence="22 23" key="1">
    <citation type="submission" date="2018-06" db="EMBL/GenBank/DDBJ databases">
        <authorList>
            <consortium name="Pathogen Informatics"/>
            <person name="Doyle S."/>
        </authorList>
    </citation>
    <scope>NUCLEOTIDE SEQUENCE [LARGE SCALE GENOMIC DNA]</scope>
    <source>
        <strain evidence="22 23">NCTC11388</strain>
    </source>
</reference>
<dbReference type="Pfam" id="PF01256">
    <property type="entry name" value="Carb_kinase"/>
    <property type="match status" value="1"/>
</dbReference>
<evidence type="ECO:0000256" key="3">
    <source>
        <dbReference type="ARBA" id="ARBA00006001"/>
    </source>
</evidence>
<dbReference type="GO" id="GO:0005524">
    <property type="term" value="F:ATP binding"/>
    <property type="evidence" value="ECO:0007669"/>
    <property type="project" value="UniProtKB-UniRule"/>
</dbReference>
<keyword evidence="12 17" id="KW-0456">Lyase</keyword>
<evidence type="ECO:0000313" key="23">
    <source>
        <dbReference type="Proteomes" id="UP000254893"/>
    </source>
</evidence>
<feature type="binding site" evidence="17">
    <location>
        <position position="266"/>
    </location>
    <ligand>
        <name>(6S)-NADPHX</name>
        <dbReference type="ChEBI" id="CHEBI:64076"/>
    </ligand>
</feature>
<feature type="binding site" evidence="17">
    <location>
        <position position="446"/>
    </location>
    <ligand>
        <name>AMP</name>
        <dbReference type="ChEBI" id="CHEBI:456215"/>
    </ligand>
</feature>
<dbReference type="PROSITE" id="PS51383">
    <property type="entry name" value="YJEF_C_3"/>
    <property type="match status" value="1"/>
</dbReference>